<organism evidence="1 2">
    <name type="scientific">Gossypium tomentosum</name>
    <name type="common">Hawaiian cotton</name>
    <name type="synonym">Gossypium sandvicense</name>
    <dbReference type="NCBI Taxonomy" id="34277"/>
    <lineage>
        <taxon>Eukaryota</taxon>
        <taxon>Viridiplantae</taxon>
        <taxon>Streptophyta</taxon>
        <taxon>Embryophyta</taxon>
        <taxon>Tracheophyta</taxon>
        <taxon>Spermatophyta</taxon>
        <taxon>Magnoliopsida</taxon>
        <taxon>eudicotyledons</taxon>
        <taxon>Gunneridae</taxon>
        <taxon>Pentapetalae</taxon>
        <taxon>rosids</taxon>
        <taxon>malvids</taxon>
        <taxon>Malvales</taxon>
        <taxon>Malvaceae</taxon>
        <taxon>Malvoideae</taxon>
        <taxon>Gossypium</taxon>
    </lineage>
</organism>
<reference evidence="1 2" key="1">
    <citation type="submission" date="2019-07" db="EMBL/GenBank/DDBJ databases">
        <title>WGS assembly of Gossypium tomentosum.</title>
        <authorList>
            <person name="Chen Z.J."/>
            <person name="Sreedasyam A."/>
            <person name="Ando A."/>
            <person name="Song Q."/>
            <person name="De L."/>
            <person name="Hulse-Kemp A."/>
            <person name="Ding M."/>
            <person name="Ye W."/>
            <person name="Kirkbride R."/>
            <person name="Jenkins J."/>
            <person name="Plott C."/>
            <person name="Lovell J."/>
            <person name="Lin Y.-M."/>
            <person name="Vaughn R."/>
            <person name="Liu B."/>
            <person name="Li W."/>
            <person name="Simpson S."/>
            <person name="Scheffler B."/>
            <person name="Saski C."/>
            <person name="Grover C."/>
            <person name="Hu G."/>
            <person name="Conover J."/>
            <person name="Carlson J."/>
            <person name="Shu S."/>
            <person name="Boston L."/>
            <person name="Williams M."/>
            <person name="Peterson D."/>
            <person name="Mcgee K."/>
            <person name="Jones D."/>
            <person name="Wendel J."/>
            <person name="Stelly D."/>
            <person name="Grimwood J."/>
            <person name="Schmutz J."/>
        </authorList>
    </citation>
    <scope>NUCLEOTIDE SEQUENCE [LARGE SCALE GENOMIC DNA]</scope>
    <source>
        <strain evidence="1">7179.01</strain>
    </source>
</reference>
<proteinExistence type="predicted"/>
<dbReference type="AlphaFoldDB" id="A0A5D2Q345"/>
<accession>A0A5D2Q345</accession>
<gene>
    <name evidence="1" type="ORF">ES332_A06G065100v1</name>
</gene>
<sequence>MLVRRGFFTVREKLEEGESHQASSENQALPNAAFVQKDLRRTFYGGHSSKSYY</sequence>
<keyword evidence="2" id="KW-1185">Reference proteome</keyword>
<name>A0A5D2Q345_GOSTO</name>
<evidence type="ECO:0000313" key="2">
    <source>
        <dbReference type="Proteomes" id="UP000322667"/>
    </source>
</evidence>
<dbReference type="Proteomes" id="UP000322667">
    <property type="component" value="Chromosome A06"/>
</dbReference>
<protein>
    <submittedName>
        <fullName evidence="1">Uncharacterized protein</fullName>
    </submittedName>
</protein>
<dbReference type="EMBL" id="CM017615">
    <property type="protein sequence ID" value="TYI21834.1"/>
    <property type="molecule type" value="Genomic_DNA"/>
</dbReference>
<evidence type="ECO:0000313" key="1">
    <source>
        <dbReference type="EMBL" id="TYI21834.1"/>
    </source>
</evidence>